<accession>A0ACC1S669</accession>
<reference evidence="1" key="1">
    <citation type="submission" date="2022-08" db="EMBL/GenBank/DDBJ databases">
        <title>Genome Sequence of Fusarium decemcellulare.</title>
        <authorList>
            <person name="Buettner E."/>
        </authorList>
    </citation>
    <scope>NUCLEOTIDE SEQUENCE</scope>
    <source>
        <strain evidence="1">Babe19</strain>
    </source>
</reference>
<comment type="caution">
    <text evidence="1">The sequence shown here is derived from an EMBL/GenBank/DDBJ whole genome shotgun (WGS) entry which is preliminary data.</text>
</comment>
<protein>
    <submittedName>
        <fullName evidence="1">Uncharacterized protein</fullName>
    </submittedName>
</protein>
<gene>
    <name evidence="1" type="ORF">NM208_g8285</name>
</gene>
<name>A0ACC1S669_9HYPO</name>
<organism evidence="1 2">
    <name type="scientific">Fusarium decemcellulare</name>
    <dbReference type="NCBI Taxonomy" id="57161"/>
    <lineage>
        <taxon>Eukaryota</taxon>
        <taxon>Fungi</taxon>
        <taxon>Dikarya</taxon>
        <taxon>Ascomycota</taxon>
        <taxon>Pezizomycotina</taxon>
        <taxon>Sordariomycetes</taxon>
        <taxon>Hypocreomycetidae</taxon>
        <taxon>Hypocreales</taxon>
        <taxon>Nectriaceae</taxon>
        <taxon>Fusarium</taxon>
        <taxon>Fusarium decemcellulare species complex</taxon>
    </lineage>
</organism>
<keyword evidence="2" id="KW-1185">Reference proteome</keyword>
<sequence>MLACAARKSRDSTPKAWRLQSPRTLRKRQRLLKPPRRNARSVSRQSLSASRCSWLSSSQSLDLARTARRVMQKSNRQPRSARPVGSTARSTSGNLELDYRPINSRGPASEAAIRTKAVNLPLHSLALDPEMLSSESIRTFCDDNNWIYFLDGIRRAVKMSNNMYLGTPIDGKSICQLE</sequence>
<dbReference type="EMBL" id="JANRMS010000928">
    <property type="protein sequence ID" value="KAJ3532780.1"/>
    <property type="molecule type" value="Genomic_DNA"/>
</dbReference>
<evidence type="ECO:0000313" key="2">
    <source>
        <dbReference type="Proteomes" id="UP001148629"/>
    </source>
</evidence>
<evidence type="ECO:0000313" key="1">
    <source>
        <dbReference type="EMBL" id="KAJ3532780.1"/>
    </source>
</evidence>
<dbReference type="Proteomes" id="UP001148629">
    <property type="component" value="Unassembled WGS sequence"/>
</dbReference>
<proteinExistence type="predicted"/>